<dbReference type="AlphaFoldDB" id="A0A9V1FB11"/>
<dbReference type="GO" id="GO:0007169">
    <property type="term" value="P:cell surface receptor protein tyrosine kinase signaling pathway"/>
    <property type="evidence" value="ECO:0007669"/>
    <property type="project" value="TreeGrafter"/>
</dbReference>
<feature type="region of interest" description="Disordered" evidence="3">
    <location>
        <begin position="1"/>
        <end position="161"/>
    </location>
</feature>
<dbReference type="PANTHER" id="PTHR14098">
    <property type="entry name" value="SH2 DOMAIN CONTAINING PROTEIN"/>
    <property type="match status" value="1"/>
</dbReference>
<dbReference type="Pfam" id="PF00017">
    <property type="entry name" value="SH2"/>
    <property type="match status" value="1"/>
</dbReference>
<dbReference type="PROSITE" id="PS50001">
    <property type="entry name" value="SH2"/>
    <property type="match status" value="1"/>
</dbReference>
<dbReference type="PANTHER" id="PTHR14098:SF16">
    <property type="entry name" value="SH2 DOMAIN-CONTAINING PROTEIN 6"/>
    <property type="match status" value="1"/>
</dbReference>
<evidence type="ECO:0000256" key="3">
    <source>
        <dbReference type="SAM" id="MobiDB-lite"/>
    </source>
</evidence>
<dbReference type="KEGG" id="ppad:109263791"/>
<organism evidence="5 6">
    <name type="scientific">Panthera pardus</name>
    <name type="common">Leopard</name>
    <name type="synonym">Felis pardus</name>
    <dbReference type="NCBI Taxonomy" id="9691"/>
    <lineage>
        <taxon>Eukaryota</taxon>
        <taxon>Metazoa</taxon>
        <taxon>Chordata</taxon>
        <taxon>Craniata</taxon>
        <taxon>Vertebrata</taxon>
        <taxon>Euteleostomi</taxon>
        <taxon>Mammalia</taxon>
        <taxon>Eutheria</taxon>
        <taxon>Laurasiatheria</taxon>
        <taxon>Carnivora</taxon>
        <taxon>Feliformia</taxon>
        <taxon>Felidae</taxon>
        <taxon>Pantherinae</taxon>
        <taxon>Panthera</taxon>
    </lineage>
</organism>
<dbReference type="GeneID" id="109263791"/>
<evidence type="ECO:0000256" key="1">
    <source>
        <dbReference type="ARBA" id="ARBA00022999"/>
    </source>
</evidence>
<sequence length="379" mass="41325">MASKDDKLRGSKPRLGPPLPSPRCGDSPAWKKDVPSPCPLPASGTWRHTPFQKAQEEEEEEEDKYELPPCEALPLSLVPAHLPGTEEDSLYLGRGWEDHPGPPGPCKSPPPPPRPQPQPTTLKAILSLQEARKQGQPFGKQELATPARMVPSPPKKSDENLYLECEPSPVLALTRTLSSQVLMPPDPLPRTSVVPRSTVAPQEAWNGAANDTSKGSAPKQEAPSLYLKIIPHLEVTRGLAAGRRSSLSCIAPTRSTSAAEDSSLLGQPWYSGNCDRHAVESALLQFRKDGAYTVRPSSEPHGSQPLTLAVLLHGRVFNIPIRRLDGGSHYALGREGRNHEELFSSVAAMVRHYTQHPLPLVDRHSGSRQLTCLLFPTKP</sequence>
<feature type="domain" description="SH2" evidence="4">
    <location>
        <begin position="269"/>
        <end position="377"/>
    </location>
</feature>
<dbReference type="InterPro" id="IPR051751">
    <property type="entry name" value="Immunoreceptor_sig_adapters"/>
</dbReference>
<protein>
    <submittedName>
        <fullName evidence="6">SH2 domain-containing protein 6</fullName>
    </submittedName>
</protein>
<evidence type="ECO:0000313" key="6">
    <source>
        <dbReference type="RefSeq" id="XP_019299093.2"/>
    </source>
</evidence>
<dbReference type="InterPro" id="IPR036860">
    <property type="entry name" value="SH2_dom_sf"/>
</dbReference>
<evidence type="ECO:0000259" key="4">
    <source>
        <dbReference type="PROSITE" id="PS50001"/>
    </source>
</evidence>
<dbReference type="Proteomes" id="UP001165780">
    <property type="component" value="Unplaced"/>
</dbReference>
<evidence type="ECO:0000313" key="5">
    <source>
        <dbReference type="Proteomes" id="UP001165780"/>
    </source>
</evidence>
<dbReference type="FunFam" id="3.30.505.10:FF:000016">
    <property type="entry name" value="B-cell linker protein isoform 2"/>
    <property type="match status" value="1"/>
</dbReference>
<dbReference type="InterPro" id="IPR000980">
    <property type="entry name" value="SH2"/>
</dbReference>
<dbReference type="RefSeq" id="XP_019299093.2">
    <property type="nucleotide sequence ID" value="XM_019443548.2"/>
</dbReference>
<evidence type="ECO:0000256" key="2">
    <source>
        <dbReference type="PROSITE-ProRule" id="PRU00191"/>
    </source>
</evidence>
<keyword evidence="5" id="KW-1185">Reference proteome</keyword>
<dbReference type="SMART" id="SM00252">
    <property type="entry name" value="SH2"/>
    <property type="match status" value="1"/>
</dbReference>
<proteinExistence type="predicted"/>
<keyword evidence="1 2" id="KW-0727">SH2 domain</keyword>
<accession>A0A9V1FB11</accession>
<reference evidence="6" key="1">
    <citation type="submission" date="2025-08" db="UniProtKB">
        <authorList>
            <consortium name="RefSeq"/>
        </authorList>
    </citation>
    <scope>IDENTIFICATION</scope>
    <source>
        <tissue evidence="6">Whole blood</tissue>
    </source>
</reference>
<dbReference type="Gene3D" id="3.30.505.10">
    <property type="entry name" value="SH2 domain"/>
    <property type="match status" value="1"/>
</dbReference>
<dbReference type="GO" id="GO:0005737">
    <property type="term" value="C:cytoplasm"/>
    <property type="evidence" value="ECO:0007669"/>
    <property type="project" value="UniProtKB-ARBA"/>
</dbReference>
<dbReference type="CTD" id="284948"/>
<gene>
    <name evidence="6" type="primary">SH2D6</name>
</gene>
<feature type="compositionally biased region" description="Pro residues" evidence="3">
    <location>
        <begin position="101"/>
        <end position="118"/>
    </location>
</feature>
<dbReference type="GO" id="GO:0035556">
    <property type="term" value="P:intracellular signal transduction"/>
    <property type="evidence" value="ECO:0007669"/>
    <property type="project" value="TreeGrafter"/>
</dbReference>
<name>A0A9V1FB11_PANPR</name>
<dbReference type="SUPFAM" id="SSF55550">
    <property type="entry name" value="SH2 domain"/>
    <property type="match status" value="1"/>
</dbReference>